<dbReference type="Pfam" id="PF12698">
    <property type="entry name" value="ABC2_membrane_3"/>
    <property type="match status" value="1"/>
</dbReference>
<evidence type="ECO:0000256" key="3">
    <source>
        <dbReference type="ARBA" id="ARBA00022692"/>
    </source>
</evidence>
<comment type="caution">
    <text evidence="8">The sequence shown here is derived from an EMBL/GenBank/DDBJ whole genome shotgun (WGS) entry which is preliminary data.</text>
</comment>
<evidence type="ECO:0000256" key="4">
    <source>
        <dbReference type="ARBA" id="ARBA00022989"/>
    </source>
</evidence>
<evidence type="ECO:0000256" key="2">
    <source>
        <dbReference type="ARBA" id="ARBA00022475"/>
    </source>
</evidence>
<dbReference type="OrthoDB" id="63188at2"/>
<dbReference type="AlphaFoldDB" id="A0A5C4T972"/>
<evidence type="ECO:0000313" key="8">
    <source>
        <dbReference type="EMBL" id="TNJ65120.1"/>
    </source>
</evidence>
<evidence type="ECO:0000256" key="6">
    <source>
        <dbReference type="SAM" id="Phobius"/>
    </source>
</evidence>
<evidence type="ECO:0000313" key="9">
    <source>
        <dbReference type="Proteomes" id="UP000307943"/>
    </source>
</evidence>
<gene>
    <name evidence="8" type="ORF">FE784_17205</name>
</gene>
<feature type="transmembrane region" description="Helical" evidence="6">
    <location>
        <begin position="227"/>
        <end position="249"/>
    </location>
</feature>
<evidence type="ECO:0000256" key="1">
    <source>
        <dbReference type="ARBA" id="ARBA00004651"/>
    </source>
</evidence>
<dbReference type="InterPro" id="IPR013525">
    <property type="entry name" value="ABC2_TM"/>
</dbReference>
<reference evidence="8 9" key="1">
    <citation type="submission" date="2019-05" db="EMBL/GenBank/DDBJ databases">
        <title>We sequenced the genome of Paenibacillus hemerocallicola KCTC 33185 for further insight into its adaptation and study the phylogeny of Paenibacillus.</title>
        <authorList>
            <person name="Narsing Rao M.P."/>
        </authorList>
    </citation>
    <scope>NUCLEOTIDE SEQUENCE [LARGE SCALE GENOMIC DNA]</scope>
    <source>
        <strain evidence="8 9">KCTC 33185</strain>
    </source>
</reference>
<feature type="transmembrane region" description="Helical" evidence="6">
    <location>
        <begin position="185"/>
        <end position="206"/>
    </location>
</feature>
<evidence type="ECO:0000259" key="7">
    <source>
        <dbReference type="Pfam" id="PF12698"/>
    </source>
</evidence>
<dbReference type="InterPro" id="IPR051449">
    <property type="entry name" value="ABC-2_transporter_component"/>
</dbReference>
<keyword evidence="9" id="KW-1185">Reference proteome</keyword>
<comment type="subcellular location">
    <subcellularLocation>
        <location evidence="1">Cell membrane</location>
        <topology evidence="1">Multi-pass membrane protein</topology>
    </subcellularLocation>
</comment>
<dbReference type="RefSeq" id="WP_139603460.1">
    <property type="nucleotide sequence ID" value="NZ_VDCQ01000022.1"/>
</dbReference>
<sequence length="380" mass="40951">MKAIISKELKLLRKDKQSFFFLLLMPVIFIVMFASIFGGAGDSGNISLHAVDLDGTAASEALLKQTGQIMDVKLAEAAQLDDQLDKIKKGQYSAVLVIPSGFQADMQQGKPVDVKLYQDPAAQTSVAPIQAIMNSILSQYREQKLTDALIQMGQSKQQAEQTLASPIRVENVSTSSDSFSYIDQVVPGMTVMFVFYIMITMAKRFFDEKKSGLLSRIRSTAIKPLHYLIGMWIPFVLFVIAQCTLLFTFGHFVYGLNLGDLSALALIVVGLSIAGTGIGLGLSFLVPGEGAAMAVTQIIAMGGAMVGGLWMPSYLMPQFVQNIGHFTPQFWAQHSLLDVIAHGAGIGDVAGTVLILLAFGLAGLAVAFFRLPGFLRSAAN</sequence>
<dbReference type="PANTHER" id="PTHR30294:SF38">
    <property type="entry name" value="TRANSPORT PERMEASE PROTEIN"/>
    <property type="match status" value="1"/>
</dbReference>
<feature type="transmembrane region" description="Helical" evidence="6">
    <location>
        <begin position="20"/>
        <end position="40"/>
    </location>
</feature>
<organism evidence="8 9">
    <name type="scientific">Paenibacillus hemerocallicola</name>
    <dbReference type="NCBI Taxonomy" id="1172614"/>
    <lineage>
        <taxon>Bacteria</taxon>
        <taxon>Bacillati</taxon>
        <taxon>Bacillota</taxon>
        <taxon>Bacilli</taxon>
        <taxon>Bacillales</taxon>
        <taxon>Paenibacillaceae</taxon>
        <taxon>Paenibacillus</taxon>
    </lineage>
</organism>
<dbReference type="PANTHER" id="PTHR30294">
    <property type="entry name" value="MEMBRANE COMPONENT OF ABC TRANSPORTER YHHJ-RELATED"/>
    <property type="match status" value="1"/>
</dbReference>
<keyword evidence="2" id="KW-1003">Cell membrane</keyword>
<feature type="transmembrane region" description="Helical" evidence="6">
    <location>
        <begin position="292"/>
        <end position="311"/>
    </location>
</feature>
<feature type="transmembrane region" description="Helical" evidence="6">
    <location>
        <begin position="261"/>
        <end position="285"/>
    </location>
</feature>
<dbReference type="GO" id="GO:0140359">
    <property type="term" value="F:ABC-type transporter activity"/>
    <property type="evidence" value="ECO:0007669"/>
    <property type="project" value="InterPro"/>
</dbReference>
<feature type="domain" description="ABC-2 type transporter transmembrane" evidence="7">
    <location>
        <begin position="17"/>
        <end position="368"/>
    </location>
</feature>
<keyword evidence="5 6" id="KW-0472">Membrane</keyword>
<proteinExistence type="predicted"/>
<name>A0A5C4T972_9BACL</name>
<accession>A0A5C4T972</accession>
<feature type="transmembrane region" description="Helical" evidence="6">
    <location>
        <begin position="349"/>
        <end position="369"/>
    </location>
</feature>
<keyword evidence="3 6" id="KW-0812">Transmembrane</keyword>
<evidence type="ECO:0000256" key="5">
    <source>
        <dbReference type="ARBA" id="ARBA00023136"/>
    </source>
</evidence>
<dbReference type="Gene3D" id="3.40.1710.10">
    <property type="entry name" value="abc type-2 transporter like domain"/>
    <property type="match status" value="1"/>
</dbReference>
<dbReference type="Proteomes" id="UP000307943">
    <property type="component" value="Unassembled WGS sequence"/>
</dbReference>
<protein>
    <submittedName>
        <fullName evidence="8">ABC transporter permease</fullName>
    </submittedName>
</protein>
<dbReference type="GO" id="GO:0005886">
    <property type="term" value="C:plasma membrane"/>
    <property type="evidence" value="ECO:0007669"/>
    <property type="project" value="UniProtKB-SubCell"/>
</dbReference>
<keyword evidence="4 6" id="KW-1133">Transmembrane helix</keyword>
<dbReference type="EMBL" id="VDCQ01000022">
    <property type="protein sequence ID" value="TNJ65120.1"/>
    <property type="molecule type" value="Genomic_DNA"/>
</dbReference>